<organism evidence="1 2">
    <name type="scientific">Asanoa ferruginea</name>
    <dbReference type="NCBI Taxonomy" id="53367"/>
    <lineage>
        <taxon>Bacteria</taxon>
        <taxon>Bacillati</taxon>
        <taxon>Actinomycetota</taxon>
        <taxon>Actinomycetes</taxon>
        <taxon>Micromonosporales</taxon>
        <taxon>Micromonosporaceae</taxon>
        <taxon>Asanoa</taxon>
    </lineage>
</organism>
<evidence type="ECO:0000313" key="2">
    <source>
        <dbReference type="Proteomes" id="UP000256913"/>
    </source>
</evidence>
<sequence>MADEFARALRLMRRRDPQLAEDGFQRLRGIAAEHVDALIDEFRRETDHGVRCWLLELIAEARSPRAHDLLTAQARSDDESLRDCATQGLKLLNQT</sequence>
<accession>A0A3D9ZYR9</accession>
<dbReference type="EMBL" id="QUMQ01000001">
    <property type="protein sequence ID" value="REG02262.1"/>
    <property type="molecule type" value="Genomic_DNA"/>
</dbReference>
<evidence type="ECO:0008006" key="3">
    <source>
        <dbReference type="Google" id="ProtNLM"/>
    </source>
</evidence>
<evidence type="ECO:0000313" key="1">
    <source>
        <dbReference type="EMBL" id="REG02262.1"/>
    </source>
</evidence>
<dbReference type="Proteomes" id="UP000256913">
    <property type="component" value="Unassembled WGS sequence"/>
</dbReference>
<proteinExistence type="predicted"/>
<gene>
    <name evidence="1" type="ORF">DFJ67_8354</name>
</gene>
<dbReference type="RefSeq" id="WP_116075119.1">
    <property type="nucleotide sequence ID" value="NZ_BONB01000005.1"/>
</dbReference>
<name>A0A3D9ZYR9_9ACTN</name>
<dbReference type="OrthoDB" id="3381998at2"/>
<protein>
    <recommendedName>
        <fullName evidence="3">HEAT repeat protein</fullName>
    </recommendedName>
</protein>
<dbReference type="AlphaFoldDB" id="A0A3D9ZYR9"/>
<reference evidence="1 2" key="1">
    <citation type="submission" date="2018-08" db="EMBL/GenBank/DDBJ databases">
        <title>Sequencing the genomes of 1000 actinobacteria strains.</title>
        <authorList>
            <person name="Klenk H.-P."/>
        </authorList>
    </citation>
    <scope>NUCLEOTIDE SEQUENCE [LARGE SCALE GENOMIC DNA]</scope>
    <source>
        <strain evidence="1 2">DSM 44099</strain>
    </source>
</reference>
<comment type="caution">
    <text evidence="1">The sequence shown here is derived from an EMBL/GenBank/DDBJ whole genome shotgun (WGS) entry which is preliminary data.</text>
</comment>
<keyword evidence="2" id="KW-1185">Reference proteome</keyword>